<name>A0A382WDS1_9ZZZZ</name>
<accession>A0A382WDS1</accession>
<dbReference type="AlphaFoldDB" id="A0A382WDS1"/>
<organism evidence="1">
    <name type="scientific">marine metagenome</name>
    <dbReference type="NCBI Taxonomy" id="408172"/>
    <lineage>
        <taxon>unclassified sequences</taxon>
        <taxon>metagenomes</taxon>
        <taxon>ecological metagenomes</taxon>
    </lineage>
</organism>
<evidence type="ECO:0000313" key="1">
    <source>
        <dbReference type="EMBL" id="SVD56680.1"/>
    </source>
</evidence>
<reference evidence="1" key="1">
    <citation type="submission" date="2018-05" db="EMBL/GenBank/DDBJ databases">
        <authorList>
            <person name="Lanie J.A."/>
            <person name="Ng W.-L."/>
            <person name="Kazmierczak K.M."/>
            <person name="Andrzejewski T.M."/>
            <person name="Davidsen T.M."/>
            <person name="Wayne K.J."/>
            <person name="Tettelin H."/>
            <person name="Glass J.I."/>
            <person name="Rusch D."/>
            <person name="Podicherti R."/>
            <person name="Tsui H.-C.T."/>
            <person name="Winkler M.E."/>
        </authorList>
    </citation>
    <scope>NUCLEOTIDE SEQUENCE</scope>
</reference>
<gene>
    <name evidence="1" type="ORF">METZ01_LOCUS409534</name>
</gene>
<protein>
    <submittedName>
        <fullName evidence="1">Uncharacterized protein</fullName>
    </submittedName>
</protein>
<proteinExistence type="predicted"/>
<dbReference type="EMBL" id="UINC01158892">
    <property type="protein sequence ID" value="SVD56680.1"/>
    <property type="molecule type" value="Genomic_DNA"/>
</dbReference>
<sequence length="87" mass="9870">MADKAKEPTFFNSMVCKQIPENCPDWVIAKLGFNIENLLKEIEELKEAGVITNGWLNVEIKRSKKGGMYGEVNTWKPTAKAKRKARS</sequence>